<protein>
    <submittedName>
        <fullName evidence="2">Uncharacterized protein</fullName>
    </submittedName>
</protein>
<dbReference type="EMBL" id="BAABRT010000007">
    <property type="protein sequence ID" value="GAA5524598.1"/>
    <property type="molecule type" value="Genomic_DNA"/>
</dbReference>
<accession>A0ABP9WN19</accession>
<sequence>MREFLRNLSMGFAVGAAGGLVYALALWALGRYGVSYRLGVDIAPHLSHPYLYQRIVWGGICGWLLLLPLRRAWFSRGLLLSLVPAGALLLVLLPMRGYGPGALALGTLTPLVVWLACAAGGVFASALLRAQGR</sequence>
<evidence type="ECO:0000256" key="1">
    <source>
        <dbReference type="SAM" id="Phobius"/>
    </source>
</evidence>
<feature type="transmembrane region" description="Helical" evidence="1">
    <location>
        <begin position="50"/>
        <end position="67"/>
    </location>
</feature>
<keyword evidence="1" id="KW-0472">Membrane</keyword>
<name>A0ABP9WN19_9GAMM</name>
<feature type="transmembrane region" description="Helical" evidence="1">
    <location>
        <begin position="111"/>
        <end position="130"/>
    </location>
</feature>
<gene>
    <name evidence="2" type="ORF">Maes01_01155</name>
</gene>
<reference evidence="2 3" key="1">
    <citation type="submission" date="2024-02" db="EMBL/GenBank/DDBJ databases">
        <title>Microbulbifer aestuariivivens NBRC 112533.</title>
        <authorList>
            <person name="Ichikawa N."/>
            <person name="Katano-Makiyama Y."/>
            <person name="Hidaka K."/>
        </authorList>
    </citation>
    <scope>NUCLEOTIDE SEQUENCE [LARGE SCALE GENOMIC DNA]</scope>
    <source>
        <strain evidence="2 3">NBRC 112533</strain>
    </source>
</reference>
<feature type="transmembrane region" description="Helical" evidence="1">
    <location>
        <begin position="79"/>
        <end position="99"/>
    </location>
</feature>
<comment type="caution">
    <text evidence="2">The sequence shown here is derived from an EMBL/GenBank/DDBJ whole genome shotgun (WGS) entry which is preliminary data.</text>
</comment>
<dbReference type="Proteomes" id="UP001408594">
    <property type="component" value="Unassembled WGS sequence"/>
</dbReference>
<evidence type="ECO:0000313" key="2">
    <source>
        <dbReference type="EMBL" id="GAA5524598.1"/>
    </source>
</evidence>
<keyword evidence="3" id="KW-1185">Reference proteome</keyword>
<organism evidence="2 3">
    <name type="scientific">Microbulbifer aestuariivivens</name>
    <dbReference type="NCBI Taxonomy" id="1908308"/>
    <lineage>
        <taxon>Bacteria</taxon>
        <taxon>Pseudomonadati</taxon>
        <taxon>Pseudomonadota</taxon>
        <taxon>Gammaproteobacteria</taxon>
        <taxon>Cellvibrionales</taxon>
        <taxon>Microbulbiferaceae</taxon>
        <taxon>Microbulbifer</taxon>
    </lineage>
</organism>
<proteinExistence type="predicted"/>
<feature type="transmembrane region" description="Helical" evidence="1">
    <location>
        <begin position="12"/>
        <end position="30"/>
    </location>
</feature>
<keyword evidence="1" id="KW-0812">Transmembrane</keyword>
<dbReference type="RefSeq" id="WP_345549680.1">
    <property type="nucleotide sequence ID" value="NZ_BAABRT010000007.1"/>
</dbReference>
<evidence type="ECO:0000313" key="3">
    <source>
        <dbReference type="Proteomes" id="UP001408594"/>
    </source>
</evidence>
<keyword evidence="1" id="KW-1133">Transmembrane helix</keyword>